<reference evidence="2" key="1">
    <citation type="submission" date="2018-11" db="EMBL/GenBank/DDBJ databases">
        <authorList>
            <consortium name="Pathogen Informatics"/>
        </authorList>
    </citation>
    <scope>NUCLEOTIDE SEQUENCE</scope>
</reference>
<feature type="compositionally biased region" description="Basic residues" evidence="1">
    <location>
        <begin position="14"/>
        <end position="40"/>
    </location>
</feature>
<dbReference type="EMBL" id="CAAALY010247437">
    <property type="protein sequence ID" value="VEL34323.1"/>
    <property type="molecule type" value="Genomic_DNA"/>
</dbReference>
<evidence type="ECO:0000313" key="3">
    <source>
        <dbReference type="Proteomes" id="UP000784294"/>
    </source>
</evidence>
<sequence length="103" mass="12608">MMMKAAGMKTMTKREKRTKRRKRRSMKMRREMKMKKGKTKKLIQGRLTLARIFTVAKNVTLRKMNLERQKILMKSYCPIFLTLFFRSVSSYTKRRNLWRRAKK</sequence>
<evidence type="ECO:0000256" key="1">
    <source>
        <dbReference type="SAM" id="MobiDB-lite"/>
    </source>
</evidence>
<accession>A0A3S5FFW2</accession>
<proteinExistence type="predicted"/>
<feature type="compositionally biased region" description="Low complexity" evidence="1">
    <location>
        <begin position="1"/>
        <end position="10"/>
    </location>
</feature>
<evidence type="ECO:0000313" key="2">
    <source>
        <dbReference type="EMBL" id="VEL34323.1"/>
    </source>
</evidence>
<keyword evidence="3" id="KW-1185">Reference proteome</keyword>
<name>A0A3S5FFW2_9PLAT</name>
<comment type="caution">
    <text evidence="2">The sequence shown here is derived from an EMBL/GenBank/DDBJ whole genome shotgun (WGS) entry which is preliminary data.</text>
</comment>
<dbReference type="Proteomes" id="UP000784294">
    <property type="component" value="Unassembled WGS sequence"/>
</dbReference>
<organism evidence="2 3">
    <name type="scientific">Protopolystoma xenopodis</name>
    <dbReference type="NCBI Taxonomy" id="117903"/>
    <lineage>
        <taxon>Eukaryota</taxon>
        <taxon>Metazoa</taxon>
        <taxon>Spiralia</taxon>
        <taxon>Lophotrochozoa</taxon>
        <taxon>Platyhelminthes</taxon>
        <taxon>Monogenea</taxon>
        <taxon>Polyopisthocotylea</taxon>
        <taxon>Polystomatidea</taxon>
        <taxon>Polystomatidae</taxon>
        <taxon>Protopolystoma</taxon>
    </lineage>
</organism>
<gene>
    <name evidence="2" type="ORF">PXEA_LOCUS27763</name>
</gene>
<dbReference type="AlphaFoldDB" id="A0A3S5FFW2"/>
<feature type="region of interest" description="Disordered" evidence="1">
    <location>
        <begin position="1"/>
        <end position="40"/>
    </location>
</feature>
<protein>
    <submittedName>
        <fullName evidence="2">Uncharacterized protein</fullName>
    </submittedName>
</protein>